<comment type="caution">
    <text evidence="2">The sequence shown here is derived from an EMBL/GenBank/DDBJ whole genome shotgun (WGS) entry which is preliminary data.</text>
</comment>
<protein>
    <submittedName>
        <fullName evidence="2">Uncharacterized protein</fullName>
    </submittedName>
</protein>
<feature type="compositionally biased region" description="Low complexity" evidence="1">
    <location>
        <begin position="36"/>
        <end position="45"/>
    </location>
</feature>
<feature type="non-terminal residue" evidence="2">
    <location>
        <position position="1"/>
    </location>
</feature>
<evidence type="ECO:0000313" key="2">
    <source>
        <dbReference type="EMBL" id="RRT71257.1"/>
    </source>
</evidence>
<gene>
    <name evidence="2" type="ORF">B296_00013249</name>
</gene>
<feature type="region of interest" description="Disordered" evidence="1">
    <location>
        <begin position="1"/>
        <end position="53"/>
    </location>
</feature>
<reference evidence="2 3" key="1">
    <citation type="journal article" date="2014" name="Agronomy (Basel)">
        <title>A Draft Genome Sequence for Ensete ventricosum, the Drought-Tolerant Tree Against Hunger.</title>
        <authorList>
            <person name="Harrison J."/>
            <person name="Moore K.A."/>
            <person name="Paszkiewicz K."/>
            <person name="Jones T."/>
            <person name="Grant M."/>
            <person name="Ambacheew D."/>
            <person name="Muzemil S."/>
            <person name="Studholme D.J."/>
        </authorList>
    </citation>
    <scope>NUCLEOTIDE SEQUENCE [LARGE SCALE GENOMIC DNA]</scope>
</reference>
<proteinExistence type="predicted"/>
<dbReference type="EMBL" id="AMZH03003758">
    <property type="protein sequence ID" value="RRT71257.1"/>
    <property type="molecule type" value="Genomic_DNA"/>
</dbReference>
<name>A0A427A4T9_ENSVE</name>
<dbReference type="Proteomes" id="UP000287651">
    <property type="component" value="Unassembled WGS sequence"/>
</dbReference>
<evidence type="ECO:0000313" key="3">
    <source>
        <dbReference type="Proteomes" id="UP000287651"/>
    </source>
</evidence>
<evidence type="ECO:0000256" key="1">
    <source>
        <dbReference type="SAM" id="MobiDB-lite"/>
    </source>
</evidence>
<accession>A0A427A4T9</accession>
<sequence>CPSPLAPFVPSLPLHRRRLPLPTGSHPPKGQPPLLPTSQPLLAASGSPLRASYSRPPLRVPRYKRLCPRATLLHIGAVAASCCPYGLSPLAGVAGLPCGMALAAADRPLVGAN</sequence>
<dbReference type="AlphaFoldDB" id="A0A427A4T9"/>
<organism evidence="2 3">
    <name type="scientific">Ensete ventricosum</name>
    <name type="common">Abyssinian banana</name>
    <name type="synonym">Musa ensete</name>
    <dbReference type="NCBI Taxonomy" id="4639"/>
    <lineage>
        <taxon>Eukaryota</taxon>
        <taxon>Viridiplantae</taxon>
        <taxon>Streptophyta</taxon>
        <taxon>Embryophyta</taxon>
        <taxon>Tracheophyta</taxon>
        <taxon>Spermatophyta</taxon>
        <taxon>Magnoliopsida</taxon>
        <taxon>Liliopsida</taxon>
        <taxon>Zingiberales</taxon>
        <taxon>Musaceae</taxon>
        <taxon>Ensete</taxon>
    </lineage>
</organism>